<keyword evidence="5" id="KW-1185">Reference proteome</keyword>
<feature type="region of interest" description="Disordered" evidence="2">
    <location>
        <begin position="91"/>
        <end position="110"/>
    </location>
</feature>
<dbReference type="Proteomes" id="UP000825935">
    <property type="component" value="Chromosome 14"/>
</dbReference>
<comment type="caution">
    <text evidence="4">The sequence shown here is derived from an EMBL/GenBank/DDBJ whole genome shotgun (WGS) entry which is preliminary data.</text>
</comment>
<feature type="repeat" description="ARM" evidence="1">
    <location>
        <begin position="373"/>
        <end position="413"/>
    </location>
</feature>
<evidence type="ECO:0000256" key="1">
    <source>
        <dbReference type="PROSITE-ProRule" id="PRU00259"/>
    </source>
</evidence>
<feature type="region of interest" description="Disordered" evidence="2">
    <location>
        <begin position="1"/>
        <end position="81"/>
    </location>
</feature>
<dbReference type="Pfam" id="PF25598">
    <property type="entry name" value="ARM_PUB"/>
    <property type="match status" value="1"/>
</dbReference>
<dbReference type="PROSITE" id="PS50176">
    <property type="entry name" value="ARM_REPEAT"/>
    <property type="match status" value="3"/>
</dbReference>
<dbReference type="SMART" id="SM00185">
    <property type="entry name" value="ARM"/>
    <property type="match status" value="5"/>
</dbReference>
<reference evidence="4" key="1">
    <citation type="submission" date="2021-08" db="EMBL/GenBank/DDBJ databases">
        <title>WGS assembly of Ceratopteris richardii.</title>
        <authorList>
            <person name="Marchant D.B."/>
            <person name="Chen G."/>
            <person name="Jenkins J."/>
            <person name="Shu S."/>
            <person name="Leebens-Mack J."/>
            <person name="Grimwood J."/>
            <person name="Schmutz J."/>
            <person name="Soltis P."/>
            <person name="Soltis D."/>
            <person name="Chen Z.-H."/>
        </authorList>
    </citation>
    <scope>NUCLEOTIDE SEQUENCE</scope>
    <source>
        <strain evidence="4">Whitten #5841</strain>
        <tissue evidence="4">Leaf</tissue>
    </source>
</reference>
<dbReference type="OrthoDB" id="777117at2759"/>
<evidence type="ECO:0000259" key="3">
    <source>
        <dbReference type="Pfam" id="PF25598"/>
    </source>
</evidence>
<sequence length="617" mass="67038">MPPLAHSSESLFPDRQQLAGDPMDSACPPASSSFLGKLWPNRRKFAPFSKRPSVSSVQDIEDLQRKPSRPAGLNTSSQSSGRWIVSEQAQNVSTPTPLNGCSGSAPKQNRQSKCLDAKTLQEWLISAETAASENDREGIAMEVELDSFSGQLARVEVNRRDDSNDCVSLEVSEQGMTVVAAENRLDYTAFGEFEHQHLKVNRGMTGVKGRRVGTGYMLVKRSGSVGAGETLTKAVALKKMRTSTLCELQRIASFLQWGSSMDERYHAAEEVLCLCKDDPIARVTLGVQLGAIPPLVSMLHSSHAKHQYTALSALLNLASGNDVNKSLIVRSKGLQRLLPLMQNSDVKVQAAATSLLLSLSALDSNKEEIGLSGFIPALINLMQKDHTRRDALRALYNLSISPCNVEHIVKGGGVPFLLDAVSNASLTSKSLATLSNLAGTVVGRDAFGELKDVAYAVLVDAVRWVENAKCQERAVYILMMIAHHNPLQHDAMIAAGAIPVLLELSLLGSALARKRAARTLDSFRRSKVCSAPQQRQSEEFEILCSNGSQSMPRASSEKKVVDGLVKQSLYRTMQRITRRANLSMVMGDAMTSSVRSTTGSFRQVSIDRRSSSCSIPL</sequence>
<feature type="repeat" description="ARM" evidence="1">
    <location>
        <begin position="290"/>
        <end position="333"/>
    </location>
</feature>
<accession>A0A8T2T9A2</accession>
<protein>
    <recommendedName>
        <fullName evidence="3">U-box domain-containing protein</fullName>
    </recommendedName>
</protein>
<feature type="repeat" description="ARM" evidence="1">
    <location>
        <begin position="332"/>
        <end position="369"/>
    </location>
</feature>
<name>A0A8T2T9A2_CERRI</name>
<dbReference type="InterPro" id="IPR016024">
    <property type="entry name" value="ARM-type_fold"/>
</dbReference>
<dbReference type="Gene3D" id="1.25.10.10">
    <property type="entry name" value="Leucine-rich Repeat Variant"/>
    <property type="match status" value="2"/>
</dbReference>
<dbReference type="InterPro" id="IPR011989">
    <property type="entry name" value="ARM-like"/>
</dbReference>
<dbReference type="InterPro" id="IPR000225">
    <property type="entry name" value="Armadillo"/>
</dbReference>
<proteinExistence type="predicted"/>
<feature type="domain" description="U-box" evidence="3">
    <location>
        <begin position="310"/>
        <end position="502"/>
    </location>
</feature>
<evidence type="ECO:0000313" key="4">
    <source>
        <dbReference type="EMBL" id="KAH7416090.1"/>
    </source>
</evidence>
<evidence type="ECO:0000256" key="2">
    <source>
        <dbReference type="SAM" id="MobiDB-lite"/>
    </source>
</evidence>
<dbReference type="PANTHER" id="PTHR46700">
    <property type="entry name" value="ARM REPEAT SUPERFAMILY PROTEIN"/>
    <property type="match status" value="1"/>
</dbReference>
<dbReference type="InterPro" id="IPR058678">
    <property type="entry name" value="ARM_PUB"/>
</dbReference>
<dbReference type="PANTHER" id="PTHR46700:SF1">
    <property type="entry name" value="ARM REPEAT SUPERFAMILY PROTEIN"/>
    <property type="match status" value="1"/>
</dbReference>
<dbReference type="SUPFAM" id="SSF48371">
    <property type="entry name" value="ARM repeat"/>
    <property type="match status" value="1"/>
</dbReference>
<dbReference type="AlphaFoldDB" id="A0A8T2T9A2"/>
<gene>
    <name evidence="4" type="ORF">KP509_14G074600</name>
</gene>
<organism evidence="4 5">
    <name type="scientific">Ceratopteris richardii</name>
    <name type="common">Triangle waterfern</name>
    <dbReference type="NCBI Taxonomy" id="49495"/>
    <lineage>
        <taxon>Eukaryota</taxon>
        <taxon>Viridiplantae</taxon>
        <taxon>Streptophyta</taxon>
        <taxon>Embryophyta</taxon>
        <taxon>Tracheophyta</taxon>
        <taxon>Polypodiopsida</taxon>
        <taxon>Polypodiidae</taxon>
        <taxon>Polypodiales</taxon>
        <taxon>Pteridineae</taxon>
        <taxon>Pteridaceae</taxon>
        <taxon>Parkerioideae</taxon>
        <taxon>Ceratopteris</taxon>
    </lineage>
</organism>
<dbReference type="EMBL" id="CM035419">
    <property type="protein sequence ID" value="KAH7416090.1"/>
    <property type="molecule type" value="Genomic_DNA"/>
</dbReference>
<evidence type="ECO:0000313" key="5">
    <source>
        <dbReference type="Proteomes" id="UP000825935"/>
    </source>
</evidence>